<evidence type="ECO:0000313" key="2">
    <source>
        <dbReference type="EMBL" id="PMS19712.1"/>
    </source>
</evidence>
<reference evidence="2 3" key="1">
    <citation type="submission" date="2018-01" db="EMBL/GenBank/DDBJ databases">
        <title>Whole genome analyses suggest that Burkholderia sensu lato contains two further novel genera in the rhizoxinica-symbiotica group Mycetohabitans gen. nov., and Trinickia gen. nov.: implications for the evolution of diazotrophy and nodulation in the Burkholderiaceae.</title>
        <authorList>
            <person name="Estrada-de los Santos P."/>
            <person name="Palmer M."/>
            <person name="Chavez-Ramirez B."/>
            <person name="Beukes C."/>
            <person name="Steenkamp E.T."/>
            <person name="Hirsch A.M."/>
            <person name="Manyaka P."/>
            <person name="Maluk M."/>
            <person name="Lafos M."/>
            <person name="Crook M."/>
            <person name="Gross E."/>
            <person name="Simon M.F."/>
            <person name="Bueno dos Reis Junior F."/>
            <person name="Poole P.S."/>
            <person name="Venter S.N."/>
            <person name="James E.K."/>
        </authorList>
    </citation>
    <scope>NUCLEOTIDE SEQUENCE [LARGE SCALE GENOMIC DNA]</scope>
    <source>
        <strain evidence="2 3">GIMN1.004</strain>
    </source>
</reference>
<evidence type="ECO:0000313" key="3">
    <source>
        <dbReference type="Proteomes" id="UP000235616"/>
    </source>
</evidence>
<dbReference type="CDD" id="cd02966">
    <property type="entry name" value="TlpA_like_family"/>
    <property type="match status" value="1"/>
</dbReference>
<name>A0A2N7VRE0_9BURK</name>
<dbReference type="InterPro" id="IPR036249">
    <property type="entry name" value="Thioredoxin-like_sf"/>
</dbReference>
<accession>A0A2N7VRE0</accession>
<dbReference type="OrthoDB" id="9811352at2"/>
<keyword evidence="3" id="KW-1185">Reference proteome</keyword>
<dbReference type="PROSITE" id="PS51352">
    <property type="entry name" value="THIOREDOXIN_2"/>
    <property type="match status" value="1"/>
</dbReference>
<evidence type="ECO:0000259" key="1">
    <source>
        <dbReference type="PROSITE" id="PS51352"/>
    </source>
</evidence>
<comment type="caution">
    <text evidence="2">The sequence shown here is derived from an EMBL/GenBank/DDBJ whole genome shotgun (WGS) entry which is preliminary data.</text>
</comment>
<protein>
    <recommendedName>
        <fullName evidence="1">Thioredoxin domain-containing protein</fullName>
    </recommendedName>
</protein>
<proteinExistence type="predicted"/>
<sequence length="174" mass="19623">MTVNQGFRLSLAKIAAALAVVVLLVSAYLALGRTKSVPDATFVLLSGEKLTTRDLRGKVYIVDFWATSCATCVKEMPQMIETYNKFKGPDFDFVAVSMKYDPPAYVRNYTRTRQLPFKVTIDADGSLERKFYDVEMTPTTFVVDKQGRILKRILGEPDFQVFHRLIEQALAQPA</sequence>
<dbReference type="RefSeq" id="WP_102645785.1">
    <property type="nucleotide sequence ID" value="NZ_PNYA01000010.1"/>
</dbReference>
<dbReference type="EMBL" id="PNYA01000010">
    <property type="protein sequence ID" value="PMS19712.1"/>
    <property type="molecule type" value="Genomic_DNA"/>
</dbReference>
<dbReference type="InterPro" id="IPR050553">
    <property type="entry name" value="Thioredoxin_ResA/DsbE_sf"/>
</dbReference>
<dbReference type="InterPro" id="IPR013766">
    <property type="entry name" value="Thioredoxin_domain"/>
</dbReference>
<dbReference type="GO" id="GO:0016491">
    <property type="term" value="F:oxidoreductase activity"/>
    <property type="evidence" value="ECO:0007669"/>
    <property type="project" value="InterPro"/>
</dbReference>
<dbReference type="InterPro" id="IPR013740">
    <property type="entry name" value="Redoxin"/>
</dbReference>
<dbReference type="PANTHER" id="PTHR42852">
    <property type="entry name" value="THIOL:DISULFIDE INTERCHANGE PROTEIN DSBE"/>
    <property type="match status" value="1"/>
</dbReference>
<organism evidence="2 3">
    <name type="scientific">Trinickia dabaoshanensis</name>
    <dbReference type="NCBI Taxonomy" id="564714"/>
    <lineage>
        <taxon>Bacteria</taxon>
        <taxon>Pseudomonadati</taxon>
        <taxon>Pseudomonadota</taxon>
        <taxon>Betaproteobacteria</taxon>
        <taxon>Burkholderiales</taxon>
        <taxon>Burkholderiaceae</taxon>
        <taxon>Trinickia</taxon>
    </lineage>
</organism>
<gene>
    <name evidence="2" type="ORF">C0Z18_12785</name>
</gene>
<dbReference type="SUPFAM" id="SSF52833">
    <property type="entry name" value="Thioredoxin-like"/>
    <property type="match status" value="1"/>
</dbReference>
<dbReference type="Gene3D" id="3.40.30.10">
    <property type="entry name" value="Glutaredoxin"/>
    <property type="match status" value="1"/>
</dbReference>
<dbReference type="Proteomes" id="UP000235616">
    <property type="component" value="Unassembled WGS sequence"/>
</dbReference>
<feature type="domain" description="Thioredoxin" evidence="1">
    <location>
        <begin position="31"/>
        <end position="171"/>
    </location>
</feature>
<dbReference type="PANTHER" id="PTHR42852:SF18">
    <property type="entry name" value="CHROMOSOME UNDETERMINED SCAFFOLD_47, WHOLE GENOME SHOTGUN SEQUENCE"/>
    <property type="match status" value="1"/>
</dbReference>
<dbReference type="Pfam" id="PF08534">
    <property type="entry name" value="Redoxin"/>
    <property type="match status" value="1"/>
</dbReference>
<dbReference type="AlphaFoldDB" id="A0A2N7VRE0"/>